<dbReference type="Proteomes" id="UP000324800">
    <property type="component" value="Unassembled WGS sequence"/>
</dbReference>
<evidence type="ECO:0000313" key="2">
    <source>
        <dbReference type="Proteomes" id="UP000324800"/>
    </source>
</evidence>
<comment type="caution">
    <text evidence="1">The sequence shown here is derived from an EMBL/GenBank/DDBJ whole genome shotgun (WGS) entry which is preliminary data.</text>
</comment>
<gene>
    <name evidence="1" type="ORF">EZS28_009502</name>
</gene>
<sequence>MAQTSLKVWSVLEVLRRFESKLRKKVNDLRSRCRNYQYRIRSSIKKVSVNNIVESAAAHSLLFKVVSQPLIKIQWKMLQQIMKKRRFRLKKIQKEESIFSLNDLLEVLENHALRIKELPENVNMCCTIVAIMIFSVLRMREVIRSSAVESTDGSWQIQTETWKDGDEGVVITFRRSQSKFTSLVLWLSQQINADQKRMEPGCLWYLIKVRKVATESQISKSVHEIMKFAVIEVSNIVTFIGSSSITKQISI</sequence>
<organism evidence="1 2">
    <name type="scientific">Streblomastix strix</name>
    <dbReference type="NCBI Taxonomy" id="222440"/>
    <lineage>
        <taxon>Eukaryota</taxon>
        <taxon>Metamonada</taxon>
        <taxon>Preaxostyla</taxon>
        <taxon>Oxymonadida</taxon>
        <taxon>Streblomastigidae</taxon>
        <taxon>Streblomastix</taxon>
    </lineage>
</organism>
<accession>A0A5J4WJF1</accession>
<protein>
    <recommendedName>
        <fullName evidence="3">Tyr recombinase domain-containing protein</fullName>
    </recommendedName>
</protein>
<reference evidence="1 2" key="1">
    <citation type="submission" date="2019-03" db="EMBL/GenBank/DDBJ databases">
        <title>Single cell metagenomics reveals metabolic interactions within the superorganism composed of flagellate Streblomastix strix and complex community of Bacteroidetes bacteria on its surface.</title>
        <authorList>
            <person name="Treitli S.C."/>
            <person name="Kolisko M."/>
            <person name="Husnik F."/>
            <person name="Keeling P."/>
            <person name="Hampl V."/>
        </authorList>
    </citation>
    <scope>NUCLEOTIDE SEQUENCE [LARGE SCALE GENOMIC DNA]</scope>
    <source>
        <strain evidence="1">ST1C</strain>
    </source>
</reference>
<proteinExistence type="predicted"/>
<evidence type="ECO:0008006" key="3">
    <source>
        <dbReference type="Google" id="ProtNLM"/>
    </source>
</evidence>
<evidence type="ECO:0000313" key="1">
    <source>
        <dbReference type="EMBL" id="KAA6394978.1"/>
    </source>
</evidence>
<dbReference type="AlphaFoldDB" id="A0A5J4WJF1"/>
<dbReference type="EMBL" id="SNRW01001798">
    <property type="protein sequence ID" value="KAA6394978.1"/>
    <property type="molecule type" value="Genomic_DNA"/>
</dbReference>
<dbReference type="OrthoDB" id="2220692at2759"/>
<name>A0A5J4WJF1_9EUKA</name>